<dbReference type="OrthoDB" id="2306at2759"/>
<dbReference type="Gene3D" id="2.130.10.10">
    <property type="entry name" value="YVTN repeat-like/Quinoprotein amine dehydrogenase"/>
    <property type="match status" value="2"/>
</dbReference>
<organism evidence="5 7">
    <name type="scientific">Crassostrea virginica</name>
    <name type="common">Eastern oyster</name>
    <dbReference type="NCBI Taxonomy" id="6565"/>
    <lineage>
        <taxon>Eukaryota</taxon>
        <taxon>Metazoa</taxon>
        <taxon>Spiralia</taxon>
        <taxon>Lophotrochozoa</taxon>
        <taxon>Mollusca</taxon>
        <taxon>Bivalvia</taxon>
        <taxon>Autobranchia</taxon>
        <taxon>Pteriomorphia</taxon>
        <taxon>Ostreida</taxon>
        <taxon>Ostreoidea</taxon>
        <taxon>Ostreidae</taxon>
        <taxon>Crassostrea</taxon>
    </lineage>
</organism>
<dbReference type="PROSITE" id="PS50294">
    <property type="entry name" value="WD_REPEATS_REGION"/>
    <property type="match status" value="3"/>
</dbReference>
<evidence type="ECO:0000313" key="7">
    <source>
        <dbReference type="RefSeq" id="XP_022289110.1"/>
    </source>
</evidence>
<dbReference type="GO" id="GO:0030864">
    <property type="term" value="C:cortical actin cytoskeleton"/>
    <property type="evidence" value="ECO:0007669"/>
    <property type="project" value="TreeGrafter"/>
</dbReference>
<keyword evidence="5" id="KW-1185">Reference proteome</keyword>
<dbReference type="CDD" id="cd00200">
    <property type="entry name" value="WD40"/>
    <property type="match status" value="1"/>
</dbReference>
<keyword evidence="2" id="KW-0677">Repeat</keyword>
<evidence type="ECO:0000256" key="3">
    <source>
        <dbReference type="ARBA" id="ARBA00038366"/>
    </source>
</evidence>
<dbReference type="PROSITE" id="PS50082">
    <property type="entry name" value="WD_REPEATS_2"/>
    <property type="match status" value="6"/>
</dbReference>
<feature type="repeat" description="WD" evidence="4">
    <location>
        <begin position="231"/>
        <end position="272"/>
    </location>
</feature>
<gene>
    <name evidence="6 7" type="primary">LOC111101101</name>
</gene>
<protein>
    <submittedName>
        <fullName evidence="6">WD repeat-containing protein 1-B-like isoform X1</fullName>
    </submittedName>
    <submittedName>
        <fullName evidence="7">WD repeat-containing protein 1-B-like isoform X2</fullName>
    </submittedName>
</protein>
<dbReference type="GO" id="GO:0051015">
    <property type="term" value="F:actin filament binding"/>
    <property type="evidence" value="ECO:0007669"/>
    <property type="project" value="TreeGrafter"/>
</dbReference>
<dbReference type="GO" id="GO:0030042">
    <property type="term" value="P:actin filament depolymerization"/>
    <property type="evidence" value="ECO:0007669"/>
    <property type="project" value="TreeGrafter"/>
</dbReference>
<dbReference type="FunFam" id="2.130.10.10:FF:000102">
    <property type="entry name" value="Actin-interacting protein 1"/>
    <property type="match status" value="1"/>
</dbReference>
<keyword evidence="1 4" id="KW-0853">WD repeat</keyword>
<feature type="repeat" description="WD" evidence="4">
    <location>
        <begin position="317"/>
        <end position="358"/>
    </location>
</feature>
<feature type="repeat" description="WD" evidence="4">
    <location>
        <begin position="55"/>
        <end position="96"/>
    </location>
</feature>
<dbReference type="PANTHER" id="PTHR19856:SF0">
    <property type="entry name" value="WD REPEAT-CONTAINING PROTEIN 1"/>
    <property type="match status" value="1"/>
</dbReference>
<evidence type="ECO:0000313" key="5">
    <source>
        <dbReference type="Proteomes" id="UP000694844"/>
    </source>
</evidence>
<dbReference type="InterPro" id="IPR015943">
    <property type="entry name" value="WD40/YVTN_repeat-like_dom_sf"/>
</dbReference>
<accession>A0A8B8AD73</accession>
<comment type="similarity">
    <text evidence="3">Belongs to the WD repeat AIP1 family.</text>
</comment>
<feature type="repeat" description="WD" evidence="4">
    <location>
        <begin position="523"/>
        <end position="555"/>
    </location>
</feature>
<name>A0A8B8AD73_CRAVI</name>
<dbReference type="InterPro" id="IPR036322">
    <property type="entry name" value="WD40_repeat_dom_sf"/>
</dbReference>
<evidence type="ECO:0000256" key="4">
    <source>
        <dbReference type="PROSITE-ProRule" id="PRU00221"/>
    </source>
</evidence>
<reference evidence="6 7" key="1">
    <citation type="submission" date="2025-04" db="UniProtKB">
        <authorList>
            <consortium name="RefSeq"/>
        </authorList>
    </citation>
    <scope>IDENTIFICATION</scope>
    <source>
        <tissue evidence="6 7">Whole sample</tissue>
    </source>
</reference>
<evidence type="ECO:0000313" key="6">
    <source>
        <dbReference type="RefSeq" id="XP_022289109.1"/>
    </source>
</evidence>
<dbReference type="Proteomes" id="UP000694844">
    <property type="component" value="Chromosome 6"/>
</dbReference>
<evidence type="ECO:0000256" key="1">
    <source>
        <dbReference type="ARBA" id="ARBA00022574"/>
    </source>
</evidence>
<dbReference type="RefSeq" id="XP_022289110.1">
    <property type="nucleotide sequence ID" value="XM_022433402.1"/>
</dbReference>
<dbReference type="Pfam" id="PF00400">
    <property type="entry name" value="WD40"/>
    <property type="match status" value="7"/>
</dbReference>
<dbReference type="KEGG" id="cvn:111101101"/>
<dbReference type="GO" id="GO:0045214">
    <property type="term" value="P:sarcomere organization"/>
    <property type="evidence" value="ECO:0007669"/>
    <property type="project" value="TreeGrafter"/>
</dbReference>
<dbReference type="SMART" id="SM00320">
    <property type="entry name" value="WD40"/>
    <property type="match status" value="11"/>
</dbReference>
<dbReference type="RefSeq" id="XP_022289109.1">
    <property type="nucleotide sequence ID" value="XM_022433401.1"/>
</dbReference>
<feature type="repeat" description="WD" evidence="4">
    <location>
        <begin position="143"/>
        <end position="176"/>
    </location>
</feature>
<feature type="repeat" description="WD" evidence="4">
    <location>
        <begin position="186"/>
        <end position="227"/>
    </location>
</feature>
<dbReference type="InterPro" id="IPR001680">
    <property type="entry name" value="WD40_rpt"/>
</dbReference>
<dbReference type="AlphaFoldDB" id="A0A8B8AD73"/>
<sequence length="603" mass="65501">MGSYEQIKCFASLPRTTRGKALVLNGDPKGKNMLYTNGNSVIIREVENPSVSDIYTEHATQTTCAAYSPSGFYIASGDMAGKVRIWDTVNKEHILKNEYQPFAGEVKDIAWSGDSQRIAAGGQGNQKFSHVFTADSGNSLGDLIGHSAAVNAISFRPERPFRLVSASEDNSLCFYEGPPFKFKVSLKDHSNFVNAVRYSPKGEYFVSGGADKKAFVYDGKTAEKVGELGSPSAHNGGIYAVSFKGDGSQILTVSGDKTAKIFNVPSGELVQTFEMGKTVDDMQVGCLWQGDSILTVSLSGFINYLDLNNPSTPRKVLKGHNKPITAMALLEGTIYSAAGATDSHINYWDAGTGDNDRFTGTSHKNQIQDMVIANGELITVSMDDTIMFSNVANRQFGDSHSLESMPKAVAAGSNFVVVACINHVVVFQNRAKAFSQAVAFEPVSVAMHPTRPIVAVCGAKDKKIHIYSISESNGTLQELQTVDNTGEACDMMYSPDGEYLATAGADRYVRCFKLPNYELVFSDPTHSARATCVDWSPDSTLFATGSLDQNLVVWKPTAPHSQRSLVVKAAHKLSHPTRVRWLNNTTIVSAGHDSNIKQWKIQF</sequence>
<dbReference type="SUPFAM" id="SSF50978">
    <property type="entry name" value="WD40 repeat-like"/>
    <property type="match status" value="2"/>
</dbReference>
<dbReference type="GO" id="GO:0040011">
    <property type="term" value="P:locomotion"/>
    <property type="evidence" value="ECO:0007669"/>
    <property type="project" value="TreeGrafter"/>
</dbReference>
<dbReference type="PANTHER" id="PTHR19856">
    <property type="entry name" value="WD-REPEATCONTAINING PROTEIN WDR1"/>
    <property type="match status" value="1"/>
</dbReference>
<proteinExistence type="inferred from homology"/>
<dbReference type="GeneID" id="111101101"/>
<evidence type="ECO:0000256" key="2">
    <source>
        <dbReference type="ARBA" id="ARBA00022737"/>
    </source>
</evidence>